<evidence type="ECO:0000256" key="3">
    <source>
        <dbReference type="ARBA" id="ARBA00023002"/>
    </source>
</evidence>
<dbReference type="InterPro" id="IPR051260">
    <property type="entry name" value="Diverse_substr_monoxygenases"/>
</dbReference>
<dbReference type="Pfam" id="PF00296">
    <property type="entry name" value="Bac_luciferase"/>
    <property type="match status" value="1"/>
</dbReference>
<name>A0ABS1V2W4_9PROT</name>
<dbReference type="InterPro" id="IPR036661">
    <property type="entry name" value="Luciferase-like_sf"/>
</dbReference>
<dbReference type="SUPFAM" id="SSF51679">
    <property type="entry name" value="Bacterial luciferase-like"/>
    <property type="match status" value="1"/>
</dbReference>
<keyword evidence="2" id="KW-0288">FMN</keyword>
<evidence type="ECO:0000259" key="6">
    <source>
        <dbReference type="Pfam" id="PF00296"/>
    </source>
</evidence>
<sequence>MSGRMILGLSVGGDPAAGGFDFDRYAAAARLAEAAAFDFLLLPDQAAAQPAIRPEPLALLAALSVLTRQVGLVATASTASSHPFNLTRSLASLDHMSGGRAGVALVPGASTAEARSFGLDPADTGLQERAEEFVAVMQGLQDSWDDDAFPRNKATGQFWLRERMHYLKHEGRHFKVRGPLDVARPPQGHVPIFAAADSEAALDFAARCAEVILGGAADLENARAQGAALTARLADHGRAPQAVKRLTRLVACIGRSRQEAEDQAGAMPPPGLVGTPADLADAMESWRDAGVADGFLLQPGGGLEEFLGLAMPELQRRGLVQGERGMSTLRQRLGLPSAASRFA</sequence>
<keyword evidence="4" id="KW-0503">Monooxygenase</keyword>
<proteinExistence type="inferred from homology"/>
<dbReference type="RefSeq" id="WP_202825771.1">
    <property type="nucleotide sequence ID" value="NZ_JAEUXJ010000004.1"/>
</dbReference>
<organism evidence="7 8">
    <name type="scientific">Belnapia mucosa</name>
    <dbReference type="NCBI Taxonomy" id="2804532"/>
    <lineage>
        <taxon>Bacteria</taxon>
        <taxon>Pseudomonadati</taxon>
        <taxon>Pseudomonadota</taxon>
        <taxon>Alphaproteobacteria</taxon>
        <taxon>Acetobacterales</taxon>
        <taxon>Roseomonadaceae</taxon>
        <taxon>Belnapia</taxon>
    </lineage>
</organism>
<evidence type="ECO:0000313" key="8">
    <source>
        <dbReference type="Proteomes" id="UP000606490"/>
    </source>
</evidence>
<accession>A0ABS1V2W4</accession>
<dbReference type="PIRSF" id="PIRSF000337">
    <property type="entry name" value="NTA_MOA"/>
    <property type="match status" value="1"/>
</dbReference>
<keyword evidence="8" id="KW-1185">Reference proteome</keyword>
<evidence type="ECO:0000256" key="1">
    <source>
        <dbReference type="ARBA" id="ARBA00022630"/>
    </source>
</evidence>
<dbReference type="Proteomes" id="UP000606490">
    <property type="component" value="Unassembled WGS sequence"/>
</dbReference>
<dbReference type="EMBL" id="JAEUXJ010000004">
    <property type="protein sequence ID" value="MBL6456029.1"/>
    <property type="molecule type" value="Genomic_DNA"/>
</dbReference>
<keyword evidence="3" id="KW-0560">Oxidoreductase</keyword>
<comment type="similarity">
    <text evidence="5">Belongs to the NtaA/SnaA/DszA monooxygenase family.</text>
</comment>
<dbReference type="InterPro" id="IPR011251">
    <property type="entry name" value="Luciferase-like_dom"/>
</dbReference>
<dbReference type="PANTHER" id="PTHR30011:SF16">
    <property type="entry name" value="C2H2 FINGER DOMAIN TRANSCRIPTION FACTOR (EUROFUNG)-RELATED"/>
    <property type="match status" value="1"/>
</dbReference>
<gene>
    <name evidence="7" type="ORF">JMJ55_11895</name>
</gene>
<dbReference type="InterPro" id="IPR016215">
    <property type="entry name" value="NTA_MOA"/>
</dbReference>
<dbReference type="PANTHER" id="PTHR30011">
    <property type="entry name" value="ALKANESULFONATE MONOOXYGENASE-RELATED"/>
    <property type="match status" value="1"/>
</dbReference>
<evidence type="ECO:0000256" key="4">
    <source>
        <dbReference type="ARBA" id="ARBA00023033"/>
    </source>
</evidence>
<reference evidence="7 8" key="1">
    <citation type="submission" date="2021-01" db="EMBL/GenBank/DDBJ databases">
        <title>Belnapia mucosa sp. nov. and Belnapia arida sp. nov., isolated from the Tabernas Desert (Almeria, Spain).</title>
        <authorList>
            <person name="Molina-Menor E."/>
            <person name="Vidal-Verdu A."/>
            <person name="Calonge A."/>
            <person name="Satari L."/>
            <person name="Pereto Magraner J."/>
            <person name="Porcar Miralles M."/>
        </authorList>
    </citation>
    <scope>NUCLEOTIDE SEQUENCE [LARGE SCALE GENOMIC DNA]</scope>
    <source>
        <strain evidence="7 8">T6</strain>
    </source>
</reference>
<dbReference type="Gene3D" id="3.20.20.30">
    <property type="entry name" value="Luciferase-like domain"/>
    <property type="match status" value="1"/>
</dbReference>
<feature type="domain" description="Luciferase-like" evidence="6">
    <location>
        <begin position="11"/>
        <end position="264"/>
    </location>
</feature>
<comment type="caution">
    <text evidence="7">The sequence shown here is derived from an EMBL/GenBank/DDBJ whole genome shotgun (WGS) entry which is preliminary data.</text>
</comment>
<evidence type="ECO:0000313" key="7">
    <source>
        <dbReference type="EMBL" id="MBL6456029.1"/>
    </source>
</evidence>
<keyword evidence="1" id="KW-0285">Flavoprotein</keyword>
<evidence type="ECO:0000256" key="2">
    <source>
        <dbReference type="ARBA" id="ARBA00022643"/>
    </source>
</evidence>
<evidence type="ECO:0000256" key="5">
    <source>
        <dbReference type="ARBA" id="ARBA00033748"/>
    </source>
</evidence>
<protein>
    <submittedName>
        <fullName evidence="7">LLM class flavin-dependent oxidoreductase</fullName>
    </submittedName>
</protein>